<dbReference type="InterPro" id="IPR003439">
    <property type="entry name" value="ABC_transporter-like_ATP-bd"/>
</dbReference>
<dbReference type="Proteomes" id="UP000002200">
    <property type="component" value="Chromosome"/>
</dbReference>
<dbReference type="CDD" id="cd03230">
    <property type="entry name" value="ABC_DR_subfamily_A"/>
    <property type="match status" value="1"/>
</dbReference>
<evidence type="ECO:0000259" key="4">
    <source>
        <dbReference type="PROSITE" id="PS50893"/>
    </source>
</evidence>
<dbReference type="InterPro" id="IPR027417">
    <property type="entry name" value="P-loop_NTPase"/>
</dbReference>
<dbReference type="Gene3D" id="3.40.50.300">
    <property type="entry name" value="P-loop containing nucleotide triphosphate hydrolases"/>
    <property type="match status" value="1"/>
</dbReference>
<dbReference type="PANTHER" id="PTHR42939">
    <property type="entry name" value="ABC TRANSPORTER ATP-BINDING PROTEIN ALBC-RELATED"/>
    <property type="match status" value="1"/>
</dbReference>
<evidence type="ECO:0000256" key="2">
    <source>
        <dbReference type="ARBA" id="ARBA00022741"/>
    </source>
</evidence>
<dbReference type="EMBL" id="AE014184">
    <property type="protein sequence ID" value="AAO44681.1"/>
    <property type="molecule type" value="Genomic_DNA"/>
</dbReference>
<keyword evidence="6" id="KW-1185">Reference proteome</keyword>
<evidence type="ECO:0000313" key="5">
    <source>
        <dbReference type="EMBL" id="AAO44681.1"/>
    </source>
</evidence>
<keyword evidence="3 5" id="KW-0067">ATP-binding</keyword>
<dbReference type="Pfam" id="PF00005">
    <property type="entry name" value="ABC_tran"/>
    <property type="match status" value="1"/>
</dbReference>
<dbReference type="KEGG" id="twh:TWT_584"/>
<dbReference type="HOGENOM" id="CLU_000604_1_2_11"/>
<evidence type="ECO:0000256" key="1">
    <source>
        <dbReference type="ARBA" id="ARBA00022448"/>
    </source>
</evidence>
<dbReference type="SUPFAM" id="SSF52540">
    <property type="entry name" value="P-loop containing nucleoside triphosphate hydrolases"/>
    <property type="match status" value="1"/>
</dbReference>
<dbReference type="eggNOG" id="COG1131">
    <property type="taxonomic scope" value="Bacteria"/>
</dbReference>
<dbReference type="PANTHER" id="PTHR42939:SF1">
    <property type="entry name" value="ABC TRANSPORTER ATP-BINDING PROTEIN ALBC-RELATED"/>
    <property type="match status" value="1"/>
</dbReference>
<gene>
    <name evidence="5" type="ordered locus">TWT_584</name>
</gene>
<keyword evidence="1" id="KW-0813">Transport</keyword>
<keyword evidence="2" id="KW-0547">Nucleotide-binding</keyword>
<dbReference type="InterPro" id="IPR051782">
    <property type="entry name" value="ABC_Transporter_VariousFunc"/>
</dbReference>
<sequence>MEPGCASELLFGSSVCEWQGSEVAKLLDYIAESRVKKGELLFAVDGLSKFYGKDAAIEGVSFEVRAGDCVGLIGPNGGGKTTLINLILGFMPPSSGAIAFHSVLSTPTQRGLNTGIMLDIPAVPYGLSVIRYFSLEARHRQLNDSDVYRYINDFDLASKRKKSFKSLSQGWKRRVLLVCLLMLSPEFLVLDEPTNSLDIEGITWLREIIKARTQRGLTTFVSSHNHHELSQVVTRTLILKRQLRYNGDLADLAKDGGDLEKAYFRLTDDSAVQYG</sequence>
<dbReference type="SMART" id="SM00382">
    <property type="entry name" value="AAA"/>
    <property type="match status" value="1"/>
</dbReference>
<evidence type="ECO:0000256" key="3">
    <source>
        <dbReference type="ARBA" id="ARBA00022840"/>
    </source>
</evidence>
<organism evidence="5 6">
    <name type="scientific">Tropheryma whipplei (strain Twist)</name>
    <name type="common">Whipple's bacillus</name>
    <dbReference type="NCBI Taxonomy" id="203267"/>
    <lineage>
        <taxon>Bacteria</taxon>
        <taxon>Bacillati</taxon>
        <taxon>Actinomycetota</taxon>
        <taxon>Actinomycetes</taxon>
        <taxon>Micrococcales</taxon>
        <taxon>Tropherymataceae</taxon>
        <taxon>Tropheryma</taxon>
    </lineage>
</organism>
<dbReference type="InterPro" id="IPR017871">
    <property type="entry name" value="ABC_transporter-like_CS"/>
</dbReference>
<name>Q83FW1_TROWT</name>
<protein>
    <submittedName>
        <fullName evidence="5">ABC transporter ATP-binding protein</fullName>
    </submittedName>
</protein>
<dbReference type="InterPro" id="IPR003593">
    <property type="entry name" value="AAA+_ATPase"/>
</dbReference>
<dbReference type="GO" id="GO:0005524">
    <property type="term" value="F:ATP binding"/>
    <property type="evidence" value="ECO:0007669"/>
    <property type="project" value="UniProtKB-KW"/>
</dbReference>
<accession>Q83FW1</accession>
<dbReference type="PROSITE" id="PS00211">
    <property type="entry name" value="ABC_TRANSPORTER_1"/>
    <property type="match status" value="1"/>
</dbReference>
<evidence type="ECO:0000313" key="6">
    <source>
        <dbReference type="Proteomes" id="UP000002200"/>
    </source>
</evidence>
<feature type="domain" description="ABC transporter" evidence="4">
    <location>
        <begin position="42"/>
        <end position="266"/>
    </location>
</feature>
<dbReference type="AlphaFoldDB" id="Q83FW1"/>
<dbReference type="STRING" id="203267.TWT_584"/>
<dbReference type="PROSITE" id="PS50893">
    <property type="entry name" value="ABC_TRANSPORTER_2"/>
    <property type="match status" value="1"/>
</dbReference>
<reference evidence="5 6" key="1">
    <citation type="journal article" date="2003" name="Genome Res.">
        <title>Tropheryma whipplei twist: a human pathogenic Actinobacteria with a reduced genome.</title>
        <authorList>
            <person name="Raoult D."/>
            <person name="Ogata H."/>
            <person name="Audic S."/>
            <person name="Robert C."/>
            <person name="Suhre K."/>
            <person name="Drancourt M."/>
            <person name="Claverie J.-M."/>
        </authorList>
    </citation>
    <scope>NUCLEOTIDE SEQUENCE [LARGE SCALE GENOMIC DNA]</scope>
    <source>
        <strain evidence="5 6">Twist</strain>
    </source>
</reference>
<proteinExistence type="predicted"/>
<dbReference type="GO" id="GO:0016887">
    <property type="term" value="F:ATP hydrolysis activity"/>
    <property type="evidence" value="ECO:0007669"/>
    <property type="project" value="InterPro"/>
</dbReference>